<proteinExistence type="predicted"/>
<feature type="chain" id="PRO_5018281001" description="aECM cysteine-cradle domain-containing protein" evidence="1">
    <location>
        <begin position="19"/>
        <end position="545"/>
    </location>
</feature>
<dbReference type="Pfam" id="PF23626">
    <property type="entry name" value="CCD_aECM"/>
    <property type="match status" value="1"/>
</dbReference>
<dbReference type="EMBL" id="UYWW01001583">
    <property type="protein sequence ID" value="VDM10715.1"/>
    <property type="molecule type" value="Genomic_DNA"/>
</dbReference>
<gene>
    <name evidence="3" type="ORF">WBA_LOCUS4101</name>
</gene>
<dbReference type="PANTHER" id="PTHR37435:SF3">
    <property type="entry name" value="DUMPY: SHORTER THAN WILD-TYPE"/>
    <property type="match status" value="1"/>
</dbReference>
<feature type="signal peptide" evidence="1">
    <location>
        <begin position="1"/>
        <end position="18"/>
    </location>
</feature>
<evidence type="ECO:0000256" key="1">
    <source>
        <dbReference type="SAM" id="SignalP"/>
    </source>
</evidence>
<dbReference type="AlphaFoldDB" id="A0A3P7FN67"/>
<dbReference type="OMA" id="EIFRRHC"/>
<name>A0A3P7FN67_WUCBA</name>
<keyword evidence="1" id="KW-0732">Signal</keyword>
<dbReference type="InterPro" id="IPR055352">
    <property type="entry name" value="CCD_aECM"/>
</dbReference>
<keyword evidence="4" id="KW-1185">Reference proteome</keyword>
<accession>A0A3P7FN67</accession>
<evidence type="ECO:0000313" key="4">
    <source>
        <dbReference type="Proteomes" id="UP000270924"/>
    </source>
</evidence>
<dbReference type="OrthoDB" id="5872457at2759"/>
<reference evidence="3 4" key="1">
    <citation type="submission" date="2018-11" db="EMBL/GenBank/DDBJ databases">
        <authorList>
            <consortium name="Pathogen Informatics"/>
        </authorList>
    </citation>
    <scope>NUCLEOTIDE SEQUENCE [LARGE SCALE GENOMIC DNA]</scope>
</reference>
<evidence type="ECO:0000313" key="3">
    <source>
        <dbReference type="EMBL" id="VDM10715.1"/>
    </source>
</evidence>
<feature type="domain" description="aECM cysteine-cradle" evidence="2">
    <location>
        <begin position="493"/>
        <end position="544"/>
    </location>
</feature>
<dbReference type="Proteomes" id="UP000270924">
    <property type="component" value="Unassembled WGS sequence"/>
</dbReference>
<dbReference type="InParanoid" id="A0A3P7FN67"/>
<organism evidence="3 4">
    <name type="scientific">Wuchereria bancrofti</name>
    <dbReference type="NCBI Taxonomy" id="6293"/>
    <lineage>
        <taxon>Eukaryota</taxon>
        <taxon>Metazoa</taxon>
        <taxon>Ecdysozoa</taxon>
        <taxon>Nematoda</taxon>
        <taxon>Chromadorea</taxon>
        <taxon>Rhabditida</taxon>
        <taxon>Spirurina</taxon>
        <taxon>Spiruromorpha</taxon>
        <taxon>Filarioidea</taxon>
        <taxon>Onchocercidae</taxon>
        <taxon>Wuchereria</taxon>
    </lineage>
</organism>
<protein>
    <recommendedName>
        <fullName evidence="2">aECM cysteine-cradle domain-containing protein</fullName>
    </recommendedName>
</protein>
<dbReference type="PANTHER" id="PTHR37435">
    <property type="entry name" value="PROTEIN CBG14344"/>
    <property type="match status" value="1"/>
</dbReference>
<sequence length="545" mass="62115">MFAKIIILLLLHIIAVFAEEKPFLDLKKVIRGALDVVAAVPTSPTTNYDFGNASQLTAPNGIQGIDPIIRERLSRLFHIPPDFVHRLAAQAGFIDYEPTTAKPFLNYWFKPKPNVPHVNPEYSTSSAFIQEDPSVASNSANNDLSINVQQKGFKPKPNVPHVNPEYSSVNTSQTLPNYTITEQQAAILQSEQQAVIFQPVIKDGHLYYQPFGVLPQVGQPKMIIYGGRLYMATPLQSETHAQVATTGDMIAQNSSDMTDEKDNDHKVSDISNEEMHYRRIYAQHMKAAEDAQVQADKLQKVIVPDASSIEIVGIESKPRTSSSYRKVHKKKLESHNMLHQFNLQKKPQEANSKLAREDQAGSNQKHEMINSRMAIQRISSFNQPAETATDFTDKNFKQFDNADNPTTDAAIEEQTTISNEQTDKLLTGILSQEKIDKYENNEFMNKNQSMQQILALRRRMATDRKKFAERKRLLSSMKQKVIKDEDMNREIFRRHCYNIRSLAQQFGFTNIKQYVISNCIFIENYYPEFNCREAEASISKCEKLF</sequence>
<evidence type="ECO:0000259" key="2">
    <source>
        <dbReference type="Pfam" id="PF23626"/>
    </source>
</evidence>